<feature type="region of interest" description="Disordered" evidence="1">
    <location>
        <begin position="1"/>
        <end position="44"/>
    </location>
</feature>
<dbReference type="Proteomes" id="UP001178288">
    <property type="component" value="Chromosome"/>
</dbReference>
<feature type="compositionally biased region" description="Basic and acidic residues" evidence="1">
    <location>
        <begin position="11"/>
        <end position="37"/>
    </location>
</feature>
<dbReference type="Pfam" id="PF11772">
    <property type="entry name" value="EpuA"/>
    <property type="match status" value="1"/>
</dbReference>
<keyword evidence="2" id="KW-0812">Transmembrane</keyword>
<keyword evidence="2" id="KW-1133">Transmembrane helix</keyword>
<dbReference type="GO" id="GO:0000428">
    <property type="term" value="C:DNA-directed RNA polymerase complex"/>
    <property type="evidence" value="ECO:0007669"/>
    <property type="project" value="UniProtKB-KW"/>
</dbReference>
<keyword evidence="2" id="KW-0472">Membrane</keyword>
<evidence type="ECO:0000256" key="2">
    <source>
        <dbReference type="SAM" id="Phobius"/>
    </source>
</evidence>
<evidence type="ECO:0000313" key="3">
    <source>
        <dbReference type="EMBL" id="WHY86123.1"/>
    </source>
</evidence>
<dbReference type="EMBL" id="CP126114">
    <property type="protein sequence ID" value="WHY86123.1"/>
    <property type="molecule type" value="Genomic_DNA"/>
</dbReference>
<accession>A0AA95MQB9</accession>
<dbReference type="InterPro" id="IPR024596">
    <property type="entry name" value="RNApol_su_b/EpuA"/>
</dbReference>
<feature type="compositionally biased region" description="Polar residues" evidence="1">
    <location>
        <begin position="1"/>
        <end position="10"/>
    </location>
</feature>
<sequence>MSVNNLSQEQAKTREEYKKAKNESQQKINVHEKKANGEKAATQKNKRVRIRLIPIWLRLLLLIIFILVGVTSGAAVGYGVLGDGKVADIFKESTWTHIRDLVDKGK</sequence>
<proteinExistence type="predicted"/>
<keyword evidence="4" id="KW-1185">Reference proteome</keyword>
<dbReference type="AlphaFoldDB" id="A0AA95MQB9"/>
<gene>
    <name evidence="3" type="ORF">QNH39_26710</name>
</gene>
<organism evidence="3 4">
    <name type="scientific">Neobacillus novalis</name>
    <dbReference type="NCBI Taxonomy" id="220687"/>
    <lineage>
        <taxon>Bacteria</taxon>
        <taxon>Bacillati</taxon>
        <taxon>Bacillota</taxon>
        <taxon>Bacilli</taxon>
        <taxon>Bacillales</taxon>
        <taxon>Bacillaceae</taxon>
        <taxon>Neobacillus</taxon>
    </lineage>
</organism>
<name>A0AA95MQB9_9BACI</name>
<reference evidence="3" key="1">
    <citation type="submission" date="2023-05" db="EMBL/GenBank/DDBJ databases">
        <title>Comparative genomics of Bacillaceae isolates and their secondary metabolite potential.</title>
        <authorList>
            <person name="Song L."/>
            <person name="Nielsen L.J."/>
            <person name="Mohite O."/>
            <person name="Xu X."/>
            <person name="Weber T."/>
            <person name="Kovacs A.T."/>
        </authorList>
    </citation>
    <scope>NUCLEOTIDE SEQUENCE</scope>
    <source>
        <strain evidence="3">XLM17</strain>
    </source>
</reference>
<dbReference type="RefSeq" id="WP_066093729.1">
    <property type="nucleotide sequence ID" value="NZ_CP126114.1"/>
</dbReference>
<dbReference type="KEGG" id="nnv:QNH39_26710"/>
<keyword evidence="3" id="KW-0804">Transcription</keyword>
<keyword evidence="3" id="KW-0240">DNA-directed RNA polymerase</keyword>
<protein>
    <submittedName>
        <fullName evidence="3">DNA-directed RNA polymerase subunit beta</fullName>
    </submittedName>
</protein>
<evidence type="ECO:0000256" key="1">
    <source>
        <dbReference type="SAM" id="MobiDB-lite"/>
    </source>
</evidence>
<evidence type="ECO:0000313" key="4">
    <source>
        <dbReference type="Proteomes" id="UP001178288"/>
    </source>
</evidence>
<feature type="transmembrane region" description="Helical" evidence="2">
    <location>
        <begin position="55"/>
        <end position="81"/>
    </location>
</feature>